<feature type="domain" description="Thioesterase" evidence="2">
    <location>
        <begin position="5"/>
        <end position="214"/>
    </location>
</feature>
<dbReference type="Proteomes" id="UP000293637">
    <property type="component" value="Unassembled WGS sequence"/>
</dbReference>
<dbReference type="GeneID" id="58091510"/>
<dbReference type="InterPro" id="IPR001031">
    <property type="entry name" value="Thioesterase"/>
</dbReference>
<gene>
    <name evidence="4" type="ORF">EQ812_00170</name>
    <name evidence="3" type="ORF">FO454_12645</name>
</gene>
<dbReference type="PANTHER" id="PTHR11487:SF0">
    <property type="entry name" value="S-ACYL FATTY ACID SYNTHASE THIOESTERASE, MEDIUM CHAIN"/>
    <property type="match status" value="1"/>
</dbReference>
<proteinExistence type="inferred from homology"/>
<evidence type="ECO:0000256" key="1">
    <source>
        <dbReference type="ARBA" id="ARBA00007169"/>
    </source>
</evidence>
<name>A0A2Z2G9D4_STALU</name>
<comment type="similarity">
    <text evidence="1">Belongs to the thioesterase family.</text>
</comment>
<dbReference type="EMBL" id="SCHB01000001">
    <property type="protein sequence ID" value="TBW73248.1"/>
    <property type="molecule type" value="Genomic_DNA"/>
</dbReference>
<protein>
    <submittedName>
        <fullName evidence="4">Thioesterase</fullName>
    </submittedName>
</protein>
<dbReference type="InterPro" id="IPR012223">
    <property type="entry name" value="TEII"/>
</dbReference>
<dbReference type="GO" id="GO:0008610">
    <property type="term" value="P:lipid biosynthetic process"/>
    <property type="evidence" value="ECO:0007669"/>
    <property type="project" value="TreeGrafter"/>
</dbReference>
<dbReference type="OMA" id="ATMYLRW"/>
<dbReference type="Gene3D" id="3.40.50.1820">
    <property type="entry name" value="alpha/beta hydrolase"/>
    <property type="match status" value="1"/>
</dbReference>
<evidence type="ECO:0000313" key="6">
    <source>
        <dbReference type="Proteomes" id="UP000325462"/>
    </source>
</evidence>
<dbReference type="EMBL" id="CP041722">
    <property type="protein sequence ID" value="QEX39712.1"/>
    <property type="molecule type" value="Genomic_DNA"/>
</dbReference>
<dbReference type="RefSeq" id="WP_002460022.1">
    <property type="nucleotide sequence ID" value="NZ_AP021848.1"/>
</dbReference>
<dbReference type="Pfam" id="PF00975">
    <property type="entry name" value="Thioesterase"/>
    <property type="match status" value="1"/>
</dbReference>
<dbReference type="Proteomes" id="UP000325462">
    <property type="component" value="Chromosome"/>
</dbReference>
<keyword evidence="6" id="KW-1185">Reference proteome</keyword>
<evidence type="ECO:0000313" key="3">
    <source>
        <dbReference type="EMBL" id="QEX39712.1"/>
    </source>
</evidence>
<accession>A0A2Z2G9D4</accession>
<reference evidence="3 6" key="2">
    <citation type="submission" date="2019-07" db="EMBL/GenBank/DDBJ databases">
        <title>Comparative genome analysis of staphylococcus lugdunensis shows clonal complex-dependent diversity of the putative virulence factor, ess/type vii locus.</title>
        <authorList>
            <person name="Lebeurre J."/>
            <person name="Dahyot S."/>
            <person name="Diene S."/>
            <person name="Paulay A."/>
            <person name="Aubourg M."/>
            <person name="Argemi X."/>
            <person name="Giard J.-C."/>
            <person name="Tournier I."/>
            <person name="Francois P."/>
            <person name="Pestel-Caron M."/>
        </authorList>
    </citation>
    <scope>NUCLEOTIDE SEQUENCE [LARGE SCALE GENOMIC DNA]</scope>
    <source>
        <strain evidence="3 6">SL13</strain>
    </source>
</reference>
<dbReference type="SUPFAM" id="SSF53474">
    <property type="entry name" value="alpha/beta-Hydrolases"/>
    <property type="match status" value="1"/>
</dbReference>
<reference evidence="4 5" key="1">
    <citation type="journal article" date="2019" name="Sci. Transl. Med.">
        <title>Quorum sensing between bacterial species on the skin protects against epidermal injury in atopic dermatitis.</title>
        <authorList>
            <person name="Williams M.R."/>
        </authorList>
    </citation>
    <scope>NUCLEOTIDE SEQUENCE [LARGE SCALE GENOMIC DNA]</scope>
    <source>
        <strain evidence="4 5">E7</strain>
    </source>
</reference>
<organism evidence="4 5">
    <name type="scientific">Staphylococcus lugdunensis</name>
    <dbReference type="NCBI Taxonomy" id="28035"/>
    <lineage>
        <taxon>Bacteria</taxon>
        <taxon>Bacillati</taxon>
        <taxon>Bacillota</taxon>
        <taxon>Bacilli</taxon>
        <taxon>Bacillales</taxon>
        <taxon>Staphylococcaceae</taxon>
        <taxon>Staphylococcus</taxon>
    </lineage>
</organism>
<dbReference type="AlphaFoldDB" id="A0A2Z2G9D4"/>
<evidence type="ECO:0000313" key="4">
    <source>
        <dbReference type="EMBL" id="TBW73248.1"/>
    </source>
</evidence>
<evidence type="ECO:0000313" key="5">
    <source>
        <dbReference type="Proteomes" id="UP000293637"/>
    </source>
</evidence>
<dbReference type="InterPro" id="IPR029058">
    <property type="entry name" value="AB_hydrolase_fold"/>
</dbReference>
<dbReference type="PANTHER" id="PTHR11487">
    <property type="entry name" value="THIOESTERASE"/>
    <property type="match status" value="1"/>
</dbReference>
<evidence type="ECO:0000259" key="2">
    <source>
        <dbReference type="Pfam" id="PF00975"/>
    </source>
</evidence>
<sequence length="228" mass="26590">MTNIQVLAFPYACGSLDSYSKLCHIDGIDLIKYELPGRRSRISEKLDSLNSVMIEVCNVINFNSPYVIFGHSMGGYLANELCRFIEINKLHKPRKVIISGQCPVDNNNDSLEEYNELSLDNTKTYISLFNGTPQEIINNKELMEFYGEIFYQDMQFINQYKMNNSSKKVKSNVEVWYSDQDIHVKEENIMKWKDYAVNSCNFKKFKGDHFFINNIFQDPKLTFELLCC</sequence>